<feature type="compositionally biased region" description="Polar residues" evidence="1">
    <location>
        <begin position="170"/>
        <end position="195"/>
    </location>
</feature>
<keyword evidence="2" id="KW-1133">Transmembrane helix</keyword>
<dbReference type="EMBL" id="FOBB01000001">
    <property type="protein sequence ID" value="SEK81470.1"/>
    <property type="molecule type" value="Genomic_DNA"/>
</dbReference>
<feature type="transmembrane region" description="Helical" evidence="2">
    <location>
        <begin position="44"/>
        <end position="64"/>
    </location>
</feature>
<keyword evidence="4" id="KW-1185">Reference proteome</keyword>
<sequence>MSDAFDNKFRERLSEENFPFDPDAWKKMERKLDALDNDTNRKPFWWWLAPLVLILLGTGAFIWWRNSTTTTTSPVVETTKTTEQATTTSPADSVLTSNEKIVAPNDNNSAVVPPVSKTPSASSDVTTLTPARNNNSTPANASVNKPGQNKYNTTGKGFAADRLANKQRTKNTSPVADQSEQPLSNSNDVTGTDVSNAPAPVNKNTSGLAEENEVLRLLNTHYFTNPAVSAKLNRSGHLPIKEIAEKTEKKKNTVPSRKGFSVGLMLGPVFNVAPSLEYGKFGLDGGILVNYHINNRWSFTTGAVYSDKPYGGTRKDYGVIKTWSYPMNTVKRIDANCKVLDVPININYTFMDRPKYTLTATVGLSSYFMLKEEYTYKRDYMTDWNKSLSNENQHYLSVLNLAFTYQLPLNSHMSLGIQPFVKVPLGDIGYGQVKLYSTGVAVQLNFNQFRRKQ</sequence>
<feature type="compositionally biased region" description="Polar residues" evidence="1">
    <location>
        <begin position="117"/>
        <end position="155"/>
    </location>
</feature>
<feature type="compositionally biased region" description="Low complexity" evidence="1">
    <location>
        <begin position="72"/>
        <end position="88"/>
    </location>
</feature>
<evidence type="ECO:0000313" key="3">
    <source>
        <dbReference type="EMBL" id="SEK81470.1"/>
    </source>
</evidence>
<evidence type="ECO:0000256" key="2">
    <source>
        <dbReference type="SAM" id="Phobius"/>
    </source>
</evidence>
<accession>A0A1H7K4T7</accession>
<dbReference type="AlphaFoldDB" id="A0A1H7K4T7"/>
<reference evidence="3 4" key="1">
    <citation type="submission" date="2016-10" db="EMBL/GenBank/DDBJ databases">
        <authorList>
            <person name="de Groot N.N."/>
        </authorList>
    </citation>
    <scope>NUCLEOTIDE SEQUENCE [LARGE SCALE GENOMIC DNA]</scope>
    <source>
        <strain evidence="3 4">DSM 21039</strain>
    </source>
</reference>
<keyword evidence="2" id="KW-0472">Membrane</keyword>
<name>A0A1H7K4T7_9BACT</name>
<dbReference type="Proteomes" id="UP000198984">
    <property type="component" value="Unassembled WGS sequence"/>
</dbReference>
<dbReference type="STRING" id="573321.SAMN04488505_101938"/>
<protein>
    <recommendedName>
        <fullName evidence="5">Outer membrane protein beta-barrel domain-containing protein</fullName>
    </recommendedName>
</protein>
<evidence type="ECO:0000256" key="1">
    <source>
        <dbReference type="SAM" id="MobiDB-lite"/>
    </source>
</evidence>
<evidence type="ECO:0000313" key="4">
    <source>
        <dbReference type="Proteomes" id="UP000198984"/>
    </source>
</evidence>
<organism evidence="3 4">
    <name type="scientific">Chitinophaga rupis</name>
    <dbReference type="NCBI Taxonomy" id="573321"/>
    <lineage>
        <taxon>Bacteria</taxon>
        <taxon>Pseudomonadati</taxon>
        <taxon>Bacteroidota</taxon>
        <taxon>Chitinophagia</taxon>
        <taxon>Chitinophagales</taxon>
        <taxon>Chitinophagaceae</taxon>
        <taxon>Chitinophaga</taxon>
    </lineage>
</organism>
<keyword evidence="2" id="KW-0812">Transmembrane</keyword>
<feature type="compositionally biased region" description="Polar residues" evidence="1">
    <location>
        <begin position="89"/>
        <end position="110"/>
    </location>
</feature>
<proteinExistence type="predicted"/>
<feature type="region of interest" description="Disordered" evidence="1">
    <location>
        <begin position="72"/>
        <end position="207"/>
    </location>
</feature>
<evidence type="ECO:0008006" key="5">
    <source>
        <dbReference type="Google" id="ProtNLM"/>
    </source>
</evidence>
<gene>
    <name evidence="3" type="ORF">SAMN04488505_101938</name>
</gene>